<evidence type="ECO:0000313" key="2">
    <source>
        <dbReference type="Proteomes" id="UP000249526"/>
    </source>
</evidence>
<sequence>MSVTQQIWPSLIHAPTIYFQGRTRRNGSIADMVARNAEKWPGYQSCGSWVPGSSSKHGVQLSTDVSIFALGNRTRTVVTKSSLPKVGGEEPLCNPHIQYSPKVFKDGLGSYGWIHDNISGLLRWVLE</sequence>
<reference evidence="1 2" key="1">
    <citation type="submission" date="2018-02" db="EMBL/GenBank/DDBJ databases">
        <title>The genomes of Aspergillus section Nigri reveals drivers in fungal speciation.</title>
        <authorList>
            <consortium name="DOE Joint Genome Institute"/>
            <person name="Vesth T.C."/>
            <person name="Nybo J."/>
            <person name="Theobald S."/>
            <person name="Brandl J."/>
            <person name="Frisvad J.C."/>
            <person name="Nielsen K.F."/>
            <person name="Lyhne E.K."/>
            <person name="Kogle M.E."/>
            <person name="Kuo A."/>
            <person name="Riley R."/>
            <person name="Clum A."/>
            <person name="Nolan M."/>
            <person name="Lipzen A."/>
            <person name="Salamov A."/>
            <person name="Henrissat B."/>
            <person name="Wiebenga A."/>
            <person name="De vries R.P."/>
            <person name="Grigoriev I.V."/>
            <person name="Mortensen U.H."/>
            <person name="Andersen M.R."/>
            <person name="Baker S.E."/>
        </authorList>
    </citation>
    <scope>NUCLEOTIDE SEQUENCE [LARGE SCALE GENOMIC DNA]</scope>
    <source>
        <strain evidence="1 2">CBS 112811</strain>
    </source>
</reference>
<dbReference type="EMBL" id="KZ825073">
    <property type="protein sequence ID" value="RAH54206.1"/>
    <property type="molecule type" value="Genomic_DNA"/>
</dbReference>
<dbReference type="AlphaFoldDB" id="A0A8G1QTV4"/>
<accession>A0A8G1QTV4</accession>
<dbReference type="GeneID" id="37157477"/>
<name>A0A8G1QTV4_9EURO</name>
<gene>
    <name evidence="1" type="ORF">BO85DRAFT_141309</name>
</gene>
<evidence type="ECO:0000313" key="1">
    <source>
        <dbReference type="EMBL" id="RAH54206.1"/>
    </source>
</evidence>
<keyword evidence="2" id="KW-1185">Reference proteome</keyword>
<dbReference type="Proteomes" id="UP000249526">
    <property type="component" value="Unassembled WGS sequence"/>
</dbReference>
<proteinExistence type="predicted"/>
<organism evidence="1 2">
    <name type="scientific">Aspergillus piperis CBS 112811</name>
    <dbReference type="NCBI Taxonomy" id="1448313"/>
    <lineage>
        <taxon>Eukaryota</taxon>
        <taxon>Fungi</taxon>
        <taxon>Dikarya</taxon>
        <taxon>Ascomycota</taxon>
        <taxon>Pezizomycotina</taxon>
        <taxon>Eurotiomycetes</taxon>
        <taxon>Eurotiomycetidae</taxon>
        <taxon>Eurotiales</taxon>
        <taxon>Aspergillaceae</taxon>
        <taxon>Aspergillus</taxon>
        <taxon>Aspergillus subgen. Circumdati</taxon>
    </lineage>
</organism>
<protein>
    <submittedName>
        <fullName evidence="1">Uncharacterized protein</fullName>
    </submittedName>
</protein>
<dbReference type="RefSeq" id="XP_025512128.1">
    <property type="nucleotide sequence ID" value="XM_025654075.1"/>
</dbReference>